<dbReference type="EMBL" id="JAMYWD010000008">
    <property type="protein sequence ID" value="KAJ4963806.1"/>
    <property type="molecule type" value="Genomic_DNA"/>
</dbReference>
<feature type="region of interest" description="Disordered" evidence="1">
    <location>
        <begin position="476"/>
        <end position="552"/>
    </location>
</feature>
<keyword evidence="4" id="KW-1185">Reference proteome</keyword>
<feature type="compositionally biased region" description="Polar residues" evidence="1">
    <location>
        <begin position="422"/>
        <end position="450"/>
    </location>
</feature>
<dbReference type="AlphaFoldDB" id="A0A9Q0HEK2"/>
<gene>
    <name evidence="3" type="ORF">NE237_023745</name>
</gene>
<feature type="compositionally biased region" description="Acidic residues" evidence="1">
    <location>
        <begin position="88"/>
        <end position="103"/>
    </location>
</feature>
<sequence>MFRQSLSRNQRSKGIKVKHVLQICLLLAISIWLLYQLKNSQDKKKEILSTPKILEKVESEQDIIKLGRKDLHPRVEDSASEIQRQNDEETEEGGNKAEEEEEENKPQGGQLIGKRSTPQKIGHELYSPWGHDLSKKKEEEKNKPKEAEEEGRSGRDDEIDEHNKERAEEEVGHAEDSFDEGEKDREEKENEQVGLNDGTGISEDQDHDGGERSTQDAREEIYNGDDASSAVVRIPKKIEDSGGLNMEEQVENVGNNELEHEKKFHSIEELELELELAANENDSGPKMGEDENVDIKLSTNATDTEEKMGEDENVGDNPSANATAIEERGTKGTLVESEVGSTSNSKMTKESSNQIEVNDSSTADNAKSPTSSLQNQNATETITDPTQHQNASEASRRRTGGDNVLFGQVNSNTTDRVEKSETISNVALNTDNSTVASREPTDSSGNSSNVVPEVQAIGANVTTGTEDGSASLTINENAELVQREKTNETSVTDENKDGSTSSMTNENENANAIQHDLTDSSILQEVKEARTDLGTLPETKTEGTNHDDMATK</sequence>
<evidence type="ECO:0000256" key="1">
    <source>
        <dbReference type="SAM" id="MobiDB-lite"/>
    </source>
</evidence>
<keyword evidence="2" id="KW-0812">Transmembrane</keyword>
<evidence type="ECO:0000313" key="3">
    <source>
        <dbReference type="EMBL" id="KAJ4963806.1"/>
    </source>
</evidence>
<protein>
    <submittedName>
        <fullName evidence="3">Uncharacterized protein</fullName>
    </submittedName>
</protein>
<reference evidence="3" key="1">
    <citation type="journal article" date="2023" name="Plant J.">
        <title>The genome of the king protea, Protea cynaroides.</title>
        <authorList>
            <person name="Chang J."/>
            <person name="Duong T.A."/>
            <person name="Schoeman C."/>
            <person name="Ma X."/>
            <person name="Roodt D."/>
            <person name="Barker N."/>
            <person name="Li Z."/>
            <person name="Van de Peer Y."/>
            <person name="Mizrachi E."/>
        </authorList>
    </citation>
    <scope>NUCLEOTIDE SEQUENCE</scope>
    <source>
        <tissue evidence="3">Young leaves</tissue>
    </source>
</reference>
<feature type="transmembrane region" description="Helical" evidence="2">
    <location>
        <begin position="20"/>
        <end position="37"/>
    </location>
</feature>
<dbReference type="OrthoDB" id="1928179at2759"/>
<keyword evidence="2" id="KW-0472">Membrane</keyword>
<name>A0A9Q0HEK2_9MAGN</name>
<feature type="region of interest" description="Disordered" evidence="1">
    <location>
        <begin position="278"/>
        <end position="452"/>
    </location>
</feature>
<feature type="compositionally biased region" description="Polar residues" evidence="1">
    <location>
        <begin position="339"/>
        <end position="393"/>
    </location>
</feature>
<feature type="compositionally biased region" description="Basic and acidic residues" evidence="1">
    <location>
        <begin position="132"/>
        <end position="191"/>
    </location>
</feature>
<feature type="region of interest" description="Disordered" evidence="1">
    <location>
        <begin position="66"/>
        <end position="234"/>
    </location>
</feature>
<keyword evidence="2" id="KW-1133">Transmembrane helix</keyword>
<feature type="compositionally biased region" description="Basic and acidic residues" evidence="1">
    <location>
        <begin position="207"/>
        <end position="221"/>
    </location>
</feature>
<feature type="compositionally biased region" description="Polar residues" evidence="1">
    <location>
        <begin position="498"/>
        <end position="512"/>
    </location>
</feature>
<dbReference type="PANTHER" id="PTHR33700">
    <property type="entry name" value="MYB-LIKE PROTEIN X"/>
    <property type="match status" value="1"/>
</dbReference>
<evidence type="ECO:0000256" key="2">
    <source>
        <dbReference type="SAM" id="Phobius"/>
    </source>
</evidence>
<dbReference type="Proteomes" id="UP001141806">
    <property type="component" value="Unassembled WGS sequence"/>
</dbReference>
<organism evidence="3 4">
    <name type="scientific">Protea cynaroides</name>
    <dbReference type="NCBI Taxonomy" id="273540"/>
    <lineage>
        <taxon>Eukaryota</taxon>
        <taxon>Viridiplantae</taxon>
        <taxon>Streptophyta</taxon>
        <taxon>Embryophyta</taxon>
        <taxon>Tracheophyta</taxon>
        <taxon>Spermatophyta</taxon>
        <taxon>Magnoliopsida</taxon>
        <taxon>Proteales</taxon>
        <taxon>Proteaceae</taxon>
        <taxon>Protea</taxon>
    </lineage>
</organism>
<feature type="compositionally biased region" description="Basic and acidic residues" evidence="1">
    <location>
        <begin position="66"/>
        <end position="77"/>
    </location>
</feature>
<feature type="compositionally biased region" description="Basic and acidic residues" evidence="1">
    <location>
        <begin position="539"/>
        <end position="552"/>
    </location>
</feature>
<comment type="caution">
    <text evidence="3">The sequence shown here is derived from an EMBL/GenBank/DDBJ whole genome shotgun (WGS) entry which is preliminary data.</text>
</comment>
<evidence type="ECO:0000313" key="4">
    <source>
        <dbReference type="Proteomes" id="UP001141806"/>
    </source>
</evidence>
<accession>A0A9Q0HEK2</accession>
<feature type="compositionally biased region" description="Basic and acidic residues" evidence="1">
    <location>
        <begin position="481"/>
        <end position="497"/>
    </location>
</feature>
<proteinExistence type="predicted"/>
<dbReference type="PANTHER" id="PTHR33700:SF4">
    <property type="entry name" value="MYB-LIKE PROTEIN X"/>
    <property type="match status" value="1"/>
</dbReference>